<sequence length="120" mass="13360">MYSIIERHLSGKRKPDALSGNSVYLAEAAAKILFQAGSLYRAYDDIGSGAAGRRLLTVHRQPGVPPGFILPQCRFMFIINLPQRLNPLNSPSVMTGHRHGPVWYEAVRFAFTVFILLTFA</sequence>
<comment type="caution">
    <text evidence="1">The sequence shown here is derived from an EMBL/GenBank/DDBJ whole genome shotgun (WGS) entry which is preliminary data.</text>
</comment>
<proteinExistence type="predicted"/>
<dbReference type="Proteomes" id="UP000780690">
    <property type="component" value="Unassembled WGS sequence"/>
</dbReference>
<dbReference type="RefSeq" id="WP_167141657.1">
    <property type="nucleotide sequence ID" value="NZ_VWXD01000008.1"/>
</dbReference>
<dbReference type="EMBL" id="VWXD01000008">
    <property type="protein sequence ID" value="NIF02557.1"/>
    <property type="molecule type" value="Genomic_DNA"/>
</dbReference>
<keyword evidence="2" id="KW-1185">Reference proteome</keyword>
<organism evidence="1 2">
    <name type="scientific">Candidatus Pantoea formicae</name>
    <dbReference type="NCBI Taxonomy" id="2608355"/>
    <lineage>
        <taxon>Bacteria</taxon>
        <taxon>Pseudomonadati</taxon>
        <taxon>Pseudomonadota</taxon>
        <taxon>Gammaproteobacteria</taxon>
        <taxon>Enterobacterales</taxon>
        <taxon>Erwiniaceae</taxon>
        <taxon>Pantoea</taxon>
    </lineage>
</organism>
<protein>
    <submittedName>
        <fullName evidence="1">Uncharacterized protein</fullName>
    </submittedName>
</protein>
<evidence type="ECO:0000313" key="2">
    <source>
        <dbReference type="Proteomes" id="UP000780690"/>
    </source>
</evidence>
<reference evidence="1 2" key="1">
    <citation type="journal article" date="2019" name="bioRxiv">
        <title>Bacteria contribute to plant secondary compound degradation in a generalist herbivore system.</title>
        <authorList>
            <person name="Francoeur C.B."/>
            <person name="Khadempour L."/>
            <person name="Moreira-Soto R.D."/>
            <person name="Gotting K."/>
            <person name="Book A.J."/>
            <person name="Pinto-Tomas A.A."/>
            <person name="Keefover-Ring K."/>
            <person name="Currie C.R."/>
        </authorList>
    </citation>
    <scope>NUCLEOTIDE SEQUENCE [LARGE SCALE GENOMIC DNA]</scope>
    <source>
        <strain evidence="1 2">Acro-805</strain>
    </source>
</reference>
<evidence type="ECO:0000313" key="1">
    <source>
        <dbReference type="EMBL" id="NIF02557.1"/>
    </source>
</evidence>
<name>A0ABX0R621_9GAMM</name>
<gene>
    <name evidence="1" type="ORF">F3J38_21300</name>
</gene>
<accession>A0ABX0R621</accession>